<evidence type="ECO:0000259" key="1">
    <source>
        <dbReference type="PROSITE" id="PS50043"/>
    </source>
</evidence>
<dbReference type="GO" id="GO:0003677">
    <property type="term" value="F:DNA binding"/>
    <property type="evidence" value="ECO:0007669"/>
    <property type="project" value="InterPro"/>
</dbReference>
<dbReference type="InterPro" id="IPR036388">
    <property type="entry name" value="WH-like_DNA-bd_sf"/>
</dbReference>
<dbReference type="Proteomes" id="UP000642748">
    <property type="component" value="Unassembled WGS sequence"/>
</dbReference>
<dbReference type="CDD" id="cd06170">
    <property type="entry name" value="LuxR_C_like"/>
    <property type="match status" value="1"/>
</dbReference>
<dbReference type="AlphaFoldDB" id="A0A8J3QW75"/>
<dbReference type="SUPFAM" id="SSF46785">
    <property type="entry name" value="Winged helix' DNA-binding domain"/>
    <property type="match status" value="1"/>
</dbReference>
<sequence>MLEVLGVDFWGEGAYLALVDGAPLTVDELASRTGIDHDSLKGALVRLEDRGLVARMPGRPARYTALPPDHALEVLLLARERDIQRVRALAQQLAERHRKARVGRDSASLIEVITGPDGVARCGQQLFRRAEREIRGIDAPPYAQASDGERVNSSVNIGGRRVRSRFIHAHRALVTSGGAQRIEEDIAAGEEVRFLPEAPMKMILADDQAGLIPLLATPQVLDSCILVYPSALLDALSTLFETLWRHAQPFIPEQATARGGEALGDEERRIIALLAMGLSDEAIARQLGIGHRTIQRRVQALLQRLGATSRFQAGVLAASRGWWKPAEQPEQQAG</sequence>
<organism evidence="2 3">
    <name type="scientific">Rugosimonospora africana</name>
    <dbReference type="NCBI Taxonomy" id="556532"/>
    <lineage>
        <taxon>Bacteria</taxon>
        <taxon>Bacillati</taxon>
        <taxon>Actinomycetota</taxon>
        <taxon>Actinomycetes</taxon>
        <taxon>Micromonosporales</taxon>
        <taxon>Micromonosporaceae</taxon>
        <taxon>Rugosimonospora</taxon>
    </lineage>
</organism>
<accession>A0A8J3QW75</accession>
<comment type="caution">
    <text evidence="2">The sequence shown here is derived from an EMBL/GenBank/DDBJ whole genome shotgun (WGS) entry which is preliminary data.</text>
</comment>
<dbReference type="PANTHER" id="PTHR34293">
    <property type="entry name" value="HTH-TYPE TRANSCRIPTIONAL REGULATOR TRMBL2"/>
    <property type="match status" value="1"/>
</dbReference>
<reference evidence="2" key="1">
    <citation type="submission" date="2021-01" db="EMBL/GenBank/DDBJ databases">
        <title>Whole genome shotgun sequence of Rugosimonospora africana NBRC 104875.</title>
        <authorList>
            <person name="Komaki H."/>
            <person name="Tamura T."/>
        </authorList>
    </citation>
    <scope>NUCLEOTIDE SEQUENCE</scope>
    <source>
        <strain evidence="2">NBRC 104875</strain>
    </source>
</reference>
<dbReference type="InterPro" id="IPR016032">
    <property type="entry name" value="Sig_transdc_resp-reg_C-effctor"/>
</dbReference>
<gene>
    <name evidence="2" type="ORF">Raf01_40480</name>
</gene>
<dbReference type="Pfam" id="PF00196">
    <property type="entry name" value="GerE"/>
    <property type="match status" value="1"/>
</dbReference>
<feature type="domain" description="HTH luxR-type" evidence="1">
    <location>
        <begin position="256"/>
        <end position="321"/>
    </location>
</feature>
<dbReference type="PRINTS" id="PR00038">
    <property type="entry name" value="HTHLUXR"/>
</dbReference>
<dbReference type="InterPro" id="IPR036390">
    <property type="entry name" value="WH_DNA-bd_sf"/>
</dbReference>
<evidence type="ECO:0000313" key="3">
    <source>
        <dbReference type="Proteomes" id="UP000642748"/>
    </source>
</evidence>
<dbReference type="InterPro" id="IPR002831">
    <property type="entry name" value="Tscrpt_reg_TrmB_N"/>
</dbReference>
<dbReference type="InterPro" id="IPR000792">
    <property type="entry name" value="Tscrpt_reg_LuxR_C"/>
</dbReference>
<evidence type="ECO:0000313" key="2">
    <source>
        <dbReference type="EMBL" id="GIH15876.1"/>
    </source>
</evidence>
<name>A0A8J3QW75_9ACTN</name>
<dbReference type="PROSITE" id="PS50043">
    <property type="entry name" value="HTH_LUXR_2"/>
    <property type="match status" value="1"/>
</dbReference>
<dbReference type="Pfam" id="PF01978">
    <property type="entry name" value="TrmB"/>
    <property type="match status" value="1"/>
</dbReference>
<dbReference type="PANTHER" id="PTHR34293:SF1">
    <property type="entry name" value="HTH-TYPE TRANSCRIPTIONAL REGULATOR TRMBL2"/>
    <property type="match status" value="1"/>
</dbReference>
<dbReference type="SUPFAM" id="SSF46894">
    <property type="entry name" value="C-terminal effector domain of the bipartite response regulators"/>
    <property type="match status" value="1"/>
</dbReference>
<dbReference type="EMBL" id="BONZ01000038">
    <property type="protein sequence ID" value="GIH15876.1"/>
    <property type="molecule type" value="Genomic_DNA"/>
</dbReference>
<protein>
    <recommendedName>
        <fullName evidence="1">HTH luxR-type domain-containing protein</fullName>
    </recommendedName>
</protein>
<dbReference type="InterPro" id="IPR051797">
    <property type="entry name" value="TrmB-like"/>
</dbReference>
<dbReference type="Gene3D" id="1.10.10.10">
    <property type="entry name" value="Winged helix-like DNA-binding domain superfamily/Winged helix DNA-binding domain"/>
    <property type="match status" value="2"/>
</dbReference>
<keyword evidence="3" id="KW-1185">Reference proteome</keyword>
<proteinExistence type="predicted"/>
<dbReference type="GO" id="GO:0006355">
    <property type="term" value="P:regulation of DNA-templated transcription"/>
    <property type="evidence" value="ECO:0007669"/>
    <property type="project" value="InterPro"/>
</dbReference>
<dbReference type="SMART" id="SM00421">
    <property type="entry name" value="HTH_LUXR"/>
    <property type="match status" value="1"/>
</dbReference>